<dbReference type="PROSITE" id="PS50236">
    <property type="entry name" value="CHCR"/>
    <property type="match status" value="1"/>
</dbReference>
<dbReference type="Pfam" id="PF23556">
    <property type="entry name" value="TPR_Vps41"/>
    <property type="match status" value="1"/>
</dbReference>
<gene>
    <name evidence="6" type="ORF">M0811_03159</name>
</gene>
<feature type="domain" description="Vps41 beta-propeller" evidence="5">
    <location>
        <begin position="16"/>
        <end position="292"/>
    </location>
</feature>
<dbReference type="AlphaFoldDB" id="A0A9Q0L8Q8"/>
<dbReference type="GO" id="GO:0030897">
    <property type="term" value="C:HOPS complex"/>
    <property type="evidence" value="ECO:0007669"/>
    <property type="project" value="TreeGrafter"/>
</dbReference>
<feature type="repeat" description="CHCR" evidence="3">
    <location>
        <begin position="640"/>
        <end position="784"/>
    </location>
</feature>
<dbReference type="GO" id="GO:0006623">
    <property type="term" value="P:protein targeting to vacuole"/>
    <property type="evidence" value="ECO:0007669"/>
    <property type="project" value="InterPro"/>
</dbReference>
<dbReference type="SUPFAM" id="SSF50978">
    <property type="entry name" value="WD40 repeat-like"/>
    <property type="match status" value="1"/>
</dbReference>
<evidence type="ECO:0000313" key="6">
    <source>
        <dbReference type="EMBL" id="KAJ5066815.1"/>
    </source>
</evidence>
<dbReference type="EMBL" id="JAPDFW010000136">
    <property type="protein sequence ID" value="KAJ5066815.1"/>
    <property type="molecule type" value="Genomic_DNA"/>
</dbReference>
<dbReference type="SMART" id="SM00299">
    <property type="entry name" value="CLH"/>
    <property type="match status" value="1"/>
</dbReference>
<evidence type="ECO:0000256" key="3">
    <source>
        <dbReference type="PROSITE-ProRule" id="PRU01006"/>
    </source>
</evidence>
<dbReference type="InterPro" id="IPR057780">
    <property type="entry name" value="Beta-prop_Vps41"/>
</dbReference>
<evidence type="ECO:0000256" key="2">
    <source>
        <dbReference type="ARBA" id="ARBA00022927"/>
    </source>
</evidence>
<dbReference type="Pfam" id="PF23411">
    <property type="entry name" value="Beta-prop_Vps41"/>
    <property type="match status" value="1"/>
</dbReference>
<name>A0A9Q0L8Q8_ANAIG</name>
<dbReference type="Gene3D" id="2.130.10.10">
    <property type="entry name" value="YVTN repeat-like/Quinoprotein amine dehydrogenase"/>
    <property type="match status" value="1"/>
</dbReference>
<dbReference type="SUPFAM" id="SSF57850">
    <property type="entry name" value="RING/U-box"/>
    <property type="match status" value="1"/>
</dbReference>
<dbReference type="GO" id="GO:0005770">
    <property type="term" value="C:late endosome"/>
    <property type="evidence" value="ECO:0007669"/>
    <property type="project" value="TreeGrafter"/>
</dbReference>
<sequence>MKNSLNIDETSEQPLLNYTELKKINEIIVGTNKVSCFKAHEKFLAIGTYDGYIYIFDFLGNKIKEFKSYEASVNDISFDFKGDYIGSCSVDGNVVINGINTDKSQQYTFPQVIKSIAIDPEYGVKKSQSFIYGGVSGNIVLRSKGFFKTNDLLIHSNEGTIYSINWTNQYVTWSNNNGIYVYDIINSKIIHNILRPLNSPRPDGFRCFFKWKGSKLAIAWGNFLSICELKKDLYKNENTPSKMSAIYYQIFDFFICGISFFDSNLLLLTMEDDELLLELDGTKTTQKKLKKSKSENQSNLRSETETDNLTQTETETDIEPPQKTQENTNNENINNENINNENNNNENNNEEKEIIDEKKIIVDEKKQIKSNEGLIIRLINLEGNEIATEKCQIRLRSKPNPLEYHLENNENEKKLFFSSSQQVLSAQKLSVDNKISWLVKVSKFKSAITLAKENPKELKAYTYQDLGEKHLNHLFQNQLFSEAINDCSWVCEKEEGLWAKWIQKFIENDKLDDIISKIPIKTPKLDPKTYQSILNYYLQKDIEKMNELIEDWPINLYDTQVLIQFIQENIHKQETKENQENYLITLANLYSKTDKHEQALDIFLKIKKGDVFGLINEHNLFDSIVDKVQQLIEFSVEETIDLLVKNNDRLPIDKIVPQLKHDAKLLHLYLDGIFEEDPLISRKYHGLQLNLYVQFAPEKMMNFLKSSTSIPLEKALEVCRENHLIREMVFIMKRMGNAKQTLDIIIKELKDIKQAIEFVQEEGDKDLWNDLIKYCLTNPNYLSDLLDHTLSTKFDILQVVRRIPPKMQIPHLQNKLTAILDDFKLQVQLREVTKDIIEKDCTDLMFVFYKQSRRGRRVTSSQHCYLCGESILNQPHQNSIVFNCGHAYHKSCLSDTLNIKTDDVDNRQIIQKEISR</sequence>
<dbReference type="OrthoDB" id="244107at2759"/>
<feature type="region of interest" description="Disordered" evidence="4">
    <location>
        <begin position="286"/>
        <end position="350"/>
    </location>
</feature>
<dbReference type="Gene3D" id="1.25.40.10">
    <property type="entry name" value="Tetratricopeptide repeat domain"/>
    <property type="match status" value="1"/>
</dbReference>
<feature type="compositionally biased region" description="Low complexity" evidence="4">
    <location>
        <begin position="323"/>
        <end position="347"/>
    </location>
</feature>
<proteinExistence type="predicted"/>
<organism evidence="6 7">
    <name type="scientific">Anaeramoeba ignava</name>
    <name type="common">Anaerobic marine amoeba</name>
    <dbReference type="NCBI Taxonomy" id="1746090"/>
    <lineage>
        <taxon>Eukaryota</taxon>
        <taxon>Metamonada</taxon>
        <taxon>Anaeramoebidae</taxon>
        <taxon>Anaeramoeba</taxon>
    </lineage>
</organism>
<evidence type="ECO:0000256" key="4">
    <source>
        <dbReference type="SAM" id="MobiDB-lite"/>
    </source>
</evidence>
<evidence type="ECO:0000259" key="5">
    <source>
        <dbReference type="Pfam" id="PF23411"/>
    </source>
</evidence>
<dbReference type="Proteomes" id="UP001149090">
    <property type="component" value="Unassembled WGS sequence"/>
</dbReference>
<dbReference type="GO" id="GO:0034058">
    <property type="term" value="P:endosomal vesicle fusion"/>
    <property type="evidence" value="ECO:0007669"/>
    <property type="project" value="TreeGrafter"/>
</dbReference>
<keyword evidence="2" id="KW-0653">Protein transport</keyword>
<comment type="caution">
    <text evidence="6">The sequence shown here is derived from an EMBL/GenBank/DDBJ whole genome shotgun (WGS) entry which is preliminary data.</text>
</comment>
<dbReference type="GO" id="GO:0009267">
    <property type="term" value="P:cellular response to starvation"/>
    <property type="evidence" value="ECO:0007669"/>
    <property type="project" value="TreeGrafter"/>
</dbReference>
<evidence type="ECO:0000256" key="1">
    <source>
        <dbReference type="ARBA" id="ARBA00022448"/>
    </source>
</evidence>
<dbReference type="InterPro" id="IPR015943">
    <property type="entry name" value="WD40/YVTN_repeat-like_dom_sf"/>
</dbReference>
<keyword evidence="7" id="KW-1185">Reference proteome</keyword>
<dbReference type="SMART" id="SM00320">
    <property type="entry name" value="WD40"/>
    <property type="match status" value="2"/>
</dbReference>
<dbReference type="GO" id="GO:0016236">
    <property type="term" value="P:macroautophagy"/>
    <property type="evidence" value="ECO:0007669"/>
    <property type="project" value="TreeGrafter"/>
</dbReference>
<dbReference type="PANTHER" id="PTHR12616:SF1">
    <property type="entry name" value="VACUOLAR PROTEIN SORTING-ASSOCIATED PROTEIN 41 HOMOLOG"/>
    <property type="match status" value="1"/>
</dbReference>
<protein>
    <submittedName>
        <fullName evidence="6">Vacuolar protein sorting-associated protein</fullName>
    </submittedName>
</protein>
<dbReference type="InterPro" id="IPR000547">
    <property type="entry name" value="Clathrin_H-chain/VPS_repeat"/>
</dbReference>
<dbReference type="InterPro" id="IPR036322">
    <property type="entry name" value="WD40_repeat_dom_sf"/>
</dbReference>
<keyword evidence="1" id="KW-0813">Transport</keyword>
<dbReference type="InterPro" id="IPR011990">
    <property type="entry name" value="TPR-like_helical_dom_sf"/>
</dbReference>
<dbReference type="PANTHER" id="PTHR12616">
    <property type="entry name" value="VACUOLAR PROTEIN SORTING VPS41"/>
    <property type="match status" value="1"/>
</dbReference>
<reference evidence="6" key="1">
    <citation type="submission" date="2022-10" db="EMBL/GenBank/DDBJ databases">
        <title>Novel sulphate-reducing endosymbionts in the free-living metamonad Anaeramoeba.</title>
        <authorList>
            <person name="Jerlstrom-Hultqvist J."/>
            <person name="Cepicka I."/>
            <person name="Gallot-Lavallee L."/>
            <person name="Salas-Leiva D."/>
            <person name="Curtis B.A."/>
            <person name="Zahonova K."/>
            <person name="Pipaliya S."/>
            <person name="Dacks J."/>
            <person name="Roger A.J."/>
        </authorList>
    </citation>
    <scope>NUCLEOTIDE SEQUENCE</scope>
    <source>
        <strain evidence="6">BMAN</strain>
    </source>
</reference>
<evidence type="ECO:0000313" key="7">
    <source>
        <dbReference type="Proteomes" id="UP001149090"/>
    </source>
</evidence>
<dbReference type="OMA" id="LSLCNCY"/>
<accession>A0A9Q0L8Q8</accession>
<dbReference type="InterPro" id="IPR001680">
    <property type="entry name" value="WD40_rpt"/>
</dbReference>
<dbReference type="InterPro" id="IPR045111">
    <property type="entry name" value="Vps41/Vps8"/>
</dbReference>